<evidence type="ECO:0000256" key="1">
    <source>
        <dbReference type="SAM" id="MobiDB-lite"/>
    </source>
</evidence>
<gene>
    <name evidence="2" type="ORF">C6Q15_02430</name>
</gene>
<dbReference type="Proteomes" id="UP000238982">
    <property type="component" value="Unassembled WGS sequence"/>
</dbReference>
<feature type="region of interest" description="Disordered" evidence="1">
    <location>
        <begin position="25"/>
        <end position="66"/>
    </location>
</feature>
<dbReference type="EMBL" id="PVGH01000015">
    <property type="protein sequence ID" value="PRF65964.1"/>
    <property type="molecule type" value="Genomic_DNA"/>
</dbReference>
<reference evidence="2 3" key="1">
    <citation type="submission" date="2018-03" db="EMBL/GenBank/DDBJ databases">
        <authorList>
            <person name="Keele B.F."/>
        </authorList>
    </citation>
    <scope>NUCLEOTIDE SEQUENCE [LARGE SCALE GENOMIC DNA]</scope>
    <source>
        <strain evidence="2 3">AU19729</strain>
    </source>
</reference>
<organism evidence="2 3">
    <name type="scientific">Burkholderia multivorans</name>
    <dbReference type="NCBI Taxonomy" id="87883"/>
    <lineage>
        <taxon>Bacteria</taxon>
        <taxon>Pseudomonadati</taxon>
        <taxon>Pseudomonadota</taxon>
        <taxon>Betaproteobacteria</taxon>
        <taxon>Burkholderiales</taxon>
        <taxon>Burkholderiaceae</taxon>
        <taxon>Burkholderia</taxon>
        <taxon>Burkholderia cepacia complex</taxon>
    </lineage>
</organism>
<evidence type="ECO:0000313" key="3">
    <source>
        <dbReference type="Proteomes" id="UP000238982"/>
    </source>
</evidence>
<comment type="caution">
    <text evidence="2">The sequence shown here is derived from an EMBL/GenBank/DDBJ whole genome shotgun (WGS) entry which is preliminary data.</text>
</comment>
<feature type="compositionally biased region" description="Low complexity" evidence="1">
    <location>
        <begin position="26"/>
        <end position="45"/>
    </location>
</feature>
<name>A0A2S9N0U7_9BURK</name>
<evidence type="ECO:0000313" key="2">
    <source>
        <dbReference type="EMBL" id="PRF65964.1"/>
    </source>
</evidence>
<accession>A0A2S9N0U7</accession>
<proteinExistence type="predicted"/>
<protein>
    <submittedName>
        <fullName evidence="2">Uncharacterized protein</fullName>
    </submittedName>
</protein>
<sequence length="66" mass="6586">MLPGPRPGRFNGEIATVPVFAGTGGASARAGAGRAQPAAAAQGAARNRREPVSSVRVDVSVGMTVR</sequence>
<dbReference type="AlphaFoldDB" id="A0A2S9N0U7"/>